<keyword evidence="3" id="KW-0808">Transferase</keyword>
<feature type="region of interest" description="Disordered" evidence="1">
    <location>
        <begin position="90"/>
        <end position="127"/>
    </location>
</feature>
<dbReference type="CDD" id="cd02440">
    <property type="entry name" value="AdoMet_MTases"/>
    <property type="match status" value="1"/>
</dbReference>
<dbReference type="InterPro" id="IPR029063">
    <property type="entry name" value="SAM-dependent_MTases_sf"/>
</dbReference>
<name>A0A518N2Z0_9GAMM</name>
<dbReference type="SUPFAM" id="SSF53335">
    <property type="entry name" value="S-adenosyl-L-methionine-dependent methyltransferases"/>
    <property type="match status" value="1"/>
</dbReference>
<feature type="compositionally biased region" description="Gly residues" evidence="1">
    <location>
        <begin position="1"/>
        <end position="11"/>
    </location>
</feature>
<dbReference type="GO" id="GO:0032259">
    <property type="term" value="P:methylation"/>
    <property type="evidence" value="ECO:0007669"/>
    <property type="project" value="UniProtKB-KW"/>
</dbReference>
<accession>A0A518N2Z0</accession>
<feature type="region of interest" description="Disordered" evidence="1">
    <location>
        <begin position="1"/>
        <end position="64"/>
    </location>
</feature>
<proteinExistence type="predicted"/>
<dbReference type="Pfam" id="PF08241">
    <property type="entry name" value="Methyltransf_11"/>
    <property type="match status" value="1"/>
</dbReference>
<dbReference type="GO" id="GO:0008757">
    <property type="term" value="F:S-adenosylmethionine-dependent methyltransferase activity"/>
    <property type="evidence" value="ECO:0007669"/>
    <property type="project" value="InterPro"/>
</dbReference>
<dbReference type="Gene3D" id="3.40.50.150">
    <property type="entry name" value="Vaccinia Virus protein VP39"/>
    <property type="match status" value="1"/>
</dbReference>
<evidence type="ECO:0000256" key="1">
    <source>
        <dbReference type="SAM" id="MobiDB-lite"/>
    </source>
</evidence>
<dbReference type="InterPro" id="IPR013216">
    <property type="entry name" value="Methyltransf_11"/>
</dbReference>
<sequence length="454" mass="48608">MAGGRPMGAGRGDGRGSAPPVRGTGCADPNEATPRRDAAPKARQRANCAPRPPESGEEPFWVLPPIEGTLPSSPEMSFFVRGGFRTMANDPALADSQATDRNTGKRLIDPDHHESPCAERSGRPRMSAGIDARRDAWTQYWKAGALHSLAGSFDGNYSGAIRRFWEQVFAPLDADDRVLDIGTGNGALPALLCELRGDALPQVVAIDLASPDPAWLASAPAACRGRLRFHSGIAAEETGFADAGFDLVVSQYGLEYSDLARSLPEVARITTGGGRLALVVHHAGSRLAGVARAEVRMIDWLRAPGGLMERAAALYPYLVLAARGERERLVADPQAGRTRAAFNEAMRALGELAGREVFPDALLDARSAIAARIDAIMRGHMDANQAVEAHRDHDRALEGARLRSLELCEHALDETALERLLSALENIGFTGAEAAPLHHGEHLVGWTIRADRSS</sequence>
<dbReference type="PANTHER" id="PTHR42912">
    <property type="entry name" value="METHYLTRANSFERASE"/>
    <property type="match status" value="1"/>
</dbReference>
<dbReference type="EMBL" id="CP042218">
    <property type="protein sequence ID" value="QDW66264.1"/>
    <property type="molecule type" value="Genomic_DNA"/>
</dbReference>
<dbReference type="OrthoDB" id="5974463at2"/>
<feature type="compositionally biased region" description="Basic and acidic residues" evidence="1">
    <location>
        <begin position="102"/>
        <end position="122"/>
    </location>
</feature>
<reference evidence="3 4" key="1">
    <citation type="submission" date="2019-07" db="EMBL/GenBank/DDBJ databases">
        <title>Full genome sequence of Luteimonas sp. Gr-4.</title>
        <authorList>
            <person name="Im W.-T."/>
        </authorList>
    </citation>
    <scope>NUCLEOTIDE SEQUENCE [LARGE SCALE GENOMIC DNA]</scope>
    <source>
        <strain evidence="3 4">Gr-4</strain>
    </source>
</reference>
<dbReference type="InterPro" id="IPR050508">
    <property type="entry name" value="Methyltransf_Superfamily"/>
</dbReference>
<dbReference type="AlphaFoldDB" id="A0A518N2Z0"/>
<protein>
    <submittedName>
        <fullName evidence="3">Class I SAM-dependent methyltransferase</fullName>
    </submittedName>
</protein>
<feature type="domain" description="Methyltransferase type 11" evidence="2">
    <location>
        <begin position="179"/>
        <end position="277"/>
    </location>
</feature>
<dbReference type="KEGG" id="lug:FPZ22_04625"/>
<gene>
    <name evidence="3" type="ORF">FPZ22_04625</name>
</gene>
<evidence type="ECO:0000313" key="4">
    <source>
        <dbReference type="Proteomes" id="UP000316584"/>
    </source>
</evidence>
<keyword evidence="3" id="KW-0489">Methyltransferase</keyword>
<dbReference type="Proteomes" id="UP000316584">
    <property type="component" value="Chromosome"/>
</dbReference>
<keyword evidence="4" id="KW-1185">Reference proteome</keyword>
<evidence type="ECO:0000259" key="2">
    <source>
        <dbReference type="Pfam" id="PF08241"/>
    </source>
</evidence>
<organism evidence="3 4">
    <name type="scientific">Luteimonas granuli</name>
    <dbReference type="NCBI Taxonomy" id="1176533"/>
    <lineage>
        <taxon>Bacteria</taxon>
        <taxon>Pseudomonadati</taxon>
        <taxon>Pseudomonadota</taxon>
        <taxon>Gammaproteobacteria</taxon>
        <taxon>Lysobacterales</taxon>
        <taxon>Lysobacteraceae</taxon>
        <taxon>Luteimonas</taxon>
    </lineage>
</organism>
<evidence type="ECO:0000313" key="3">
    <source>
        <dbReference type="EMBL" id="QDW66264.1"/>
    </source>
</evidence>